<dbReference type="AlphaFoldDB" id="A0A3B3BI98"/>
<keyword evidence="5" id="KW-1185">Reference proteome</keyword>
<accession>A0A3B3BI98</accession>
<dbReference type="Proteomes" id="UP000261560">
    <property type="component" value="Unplaced"/>
</dbReference>
<sequence length="94" mass="10602">MKLDDCQSENQIELRYCEVNTFYFKSTYSLQRAAVEQECVCCAAVETEPLSVPVLCTNGTRSHHTVLSVTKCDCLSKRCTSNTIIKLCKNISTR</sequence>
<dbReference type="Ensembl" id="ENSOMET00000007854.1">
    <property type="protein sequence ID" value="ENSOMEP00000005205.1"/>
    <property type="gene ID" value="ENSOMEG00000006199.1"/>
</dbReference>
<dbReference type="PROSITE" id="PS01185">
    <property type="entry name" value="CTCK_1"/>
    <property type="match status" value="1"/>
</dbReference>
<dbReference type="STRING" id="30732.ENSOMEP00000005205"/>
<evidence type="ECO:0000313" key="5">
    <source>
        <dbReference type="Proteomes" id="UP000261560"/>
    </source>
</evidence>
<reference evidence="4" key="2">
    <citation type="submission" date="2025-09" db="UniProtKB">
        <authorList>
            <consortium name="Ensembl"/>
        </authorList>
    </citation>
    <scope>IDENTIFICATION</scope>
</reference>
<evidence type="ECO:0000256" key="1">
    <source>
        <dbReference type="ARBA" id="ARBA00023157"/>
    </source>
</evidence>
<name>A0A3B3BI98_ORYME</name>
<comment type="caution">
    <text evidence="2">Lacks conserved residue(s) required for the propagation of feature annotation.</text>
</comment>
<proteinExistence type="predicted"/>
<dbReference type="PROSITE" id="PS01225">
    <property type="entry name" value="CTCK_2"/>
    <property type="match status" value="1"/>
</dbReference>
<dbReference type="SMART" id="SM00041">
    <property type="entry name" value="CT"/>
    <property type="match status" value="1"/>
</dbReference>
<feature type="domain" description="CTCK" evidence="3">
    <location>
        <begin position="1"/>
        <end position="80"/>
    </location>
</feature>
<keyword evidence="1" id="KW-1015">Disulfide bond</keyword>
<protein>
    <recommendedName>
        <fullName evidence="3">CTCK domain-containing protein</fullName>
    </recommendedName>
</protein>
<dbReference type="PaxDb" id="30732-ENSOMEP00000005205"/>
<evidence type="ECO:0000313" key="4">
    <source>
        <dbReference type="Ensembl" id="ENSOMEP00000005205.1"/>
    </source>
</evidence>
<reference evidence="4" key="1">
    <citation type="submission" date="2025-08" db="UniProtKB">
        <authorList>
            <consortium name="Ensembl"/>
        </authorList>
    </citation>
    <scope>IDENTIFICATION</scope>
</reference>
<evidence type="ECO:0000259" key="3">
    <source>
        <dbReference type="PROSITE" id="PS01225"/>
    </source>
</evidence>
<evidence type="ECO:0000256" key="2">
    <source>
        <dbReference type="PROSITE-ProRule" id="PRU00039"/>
    </source>
</evidence>
<organism evidence="4 5">
    <name type="scientific">Oryzias melastigma</name>
    <name type="common">Marine medaka</name>
    <dbReference type="NCBI Taxonomy" id="30732"/>
    <lineage>
        <taxon>Eukaryota</taxon>
        <taxon>Metazoa</taxon>
        <taxon>Chordata</taxon>
        <taxon>Craniata</taxon>
        <taxon>Vertebrata</taxon>
        <taxon>Euteleostomi</taxon>
        <taxon>Actinopterygii</taxon>
        <taxon>Neopterygii</taxon>
        <taxon>Teleostei</taxon>
        <taxon>Neoteleostei</taxon>
        <taxon>Acanthomorphata</taxon>
        <taxon>Ovalentaria</taxon>
        <taxon>Atherinomorphae</taxon>
        <taxon>Beloniformes</taxon>
        <taxon>Adrianichthyidae</taxon>
        <taxon>Oryziinae</taxon>
        <taxon>Oryzias</taxon>
    </lineage>
</organism>
<dbReference type="InterPro" id="IPR006207">
    <property type="entry name" value="Cys_knot_C"/>
</dbReference>